<dbReference type="Gene3D" id="1.10.3720.10">
    <property type="entry name" value="MetI-like"/>
    <property type="match status" value="2"/>
</dbReference>
<evidence type="ECO:0000256" key="4">
    <source>
        <dbReference type="ARBA" id="ARBA00022692"/>
    </source>
</evidence>
<keyword evidence="3" id="KW-1003">Cell membrane</keyword>
<dbReference type="GO" id="GO:0005886">
    <property type="term" value="C:plasma membrane"/>
    <property type="evidence" value="ECO:0007669"/>
    <property type="project" value="UniProtKB-SubCell"/>
</dbReference>
<dbReference type="PROSITE" id="PS50928">
    <property type="entry name" value="ABC_TM1"/>
    <property type="match status" value="1"/>
</dbReference>
<dbReference type="InterPro" id="IPR035906">
    <property type="entry name" value="MetI-like_sf"/>
</dbReference>
<keyword evidence="5 7" id="KW-1133">Transmembrane helix</keyword>
<evidence type="ECO:0000256" key="2">
    <source>
        <dbReference type="ARBA" id="ARBA00022448"/>
    </source>
</evidence>
<dbReference type="SUPFAM" id="SSF161098">
    <property type="entry name" value="MetI-like"/>
    <property type="match status" value="2"/>
</dbReference>
<organism evidence="9 10">
    <name type="scientific">Ferrimonas lipolytica</name>
    <dbReference type="NCBI Taxonomy" id="2724191"/>
    <lineage>
        <taxon>Bacteria</taxon>
        <taxon>Pseudomonadati</taxon>
        <taxon>Pseudomonadota</taxon>
        <taxon>Gammaproteobacteria</taxon>
        <taxon>Alteromonadales</taxon>
        <taxon>Ferrimonadaceae</taxon>
        <taxon>Ferrimonas</taxon>
    </lineage>
</organism>
<evidence type="ECO:0000313" key="9">
    <source>
        <dbReference type="EMBL" id="QIZ75972.1"/>
    </source>
</evidence>
<evidence type="ECO:0000256" key="5">
    <source>
        <dbReference type="ARBA" id="ARBA00022989"/>
    </source>
</evidence>
<feature type="transmembrane region" description="Helical" evidence="7">
    <location>
        <begin position="243"/>
        <end position="268"/>
    </location>
</feature>
<feature type="transmembrane region" description="Helical" evidence="7">
    <location>
        <begin position="357"/>
        <end position="380"/>
    </location>
</feature>
<keyword evidence="4 7" id="KW-0812">Transmembrane</keyword>
<feature type="transmembrane region" description="Helical" evidence="7">
    <location>
        <begin position="468"/>
        <end position="486"/>
    </location>
</feature>
<sequence length="504" mass="56571">MNSTSRSIQFRTVSLLIAISALLCLPFADLATTQLSPWTALERMATGAVTPDFGATEYLWQALLHTVAFALQGISLAAVTGFTCALFYQHRSVRMVAAVIRSVHELFWALIFLQLFGLSSLTAVLALWIPYSGIFTKVFGEILEEIDKAALAALPKSSNQRLSQRLYAELPIAWPHIVSYARYRFECGMRSSIVLGFVGLPTLGFHLESAFRQGDYSEAAALLYLFYLLIATMRWWFRGALIPLYLAVSLVTLTPTASVDWSLVWEFISYDIVPAPLRGEGFSWQSLGQLQSWLSLLWQQQILPGSIDTLLLSQLALLATAMLALLWFPLRNYLLFSAMSRVLGNLFLIITRSTPEFVLAFVALLLLGPSLLPAIIALALHNGAIIAHLCGGYSNNLLFRTDDKPTPFSRLSFYLYQLLPRIYPQFITWLLYRWEIIQRETAILGFLGITTLGFYVDSAFEELRFDRALVLIIACALLNLMIDTIARTLRRRLQAPVQLSCRDA</sequence>
<dbReference type="KEGG" id="fes:HER31_03185"/>
<evidence type="ECO:0000256" key="7">
    <source>
        <dbReference type="SAM" id="Phobius"/>
    </source>
</evidence>
<comment type="subcellular location">
    <subcellularLocation>
        <location evidence="1">Cell membrane</location>
        <topology evidence="1">Multi-pass membrane protein</topology>
    </subcellularLocation>
</comment>
<gene>
    <name evidence="9" type="ORF">HER31_03185</name>
</gene>
<dbReference type="RefSeq" id="WP_168659233.1">
    <property type="nucleotide sequence ID" value="NZ_CP051180.1"/>
</dbReference>
<protein>
    <submittedName>
        <fullName evidence="9">ABC transporter permease</fullName>
    </submittedName>
</protein>
<dbReference type="InterPro" id="IPR000515">
    <property type="entry name" value="MetI-like"/>
</dbReference>
<keyword evidence="10" id="KW-1185">Reference proteome</keyword>
<keyword evidence="6 7" id="KW-0472">Membrane</keyword>
<dbReference type="Proteomes" id="UP000501602">
    <property type="component" value="Chromosome"/>
</dbReference>
<feature type="transmembrane region" description="Helical" evidence="7">
    <location>
        <begin position="309"/>
        <end position="327"/>
    </location>
</feature>
<dbReference type="PANTHER" id="PTHR30043">
    <property type="entry name" value="PHOSPHONATES TRANSPORT SYSTEM PERMEASE PROTEIN"/>
    <property type="match status" value="1"/>
</dbReference>
<keyword evidence="2" id="KW-0813">Transport</keyword>
<feature type="domain" description="ABC transmembrane type-1" evidence="8">
    <location>
        <begin position="63"/>
        <end position="235"/>
    </location>
</feature>
<evidence type="ECO:0000256" key="6">
    <source>
        <dbReference type="ARBA" id="ARBA00023136"/>
    </source>
</evidence>
<feature type="transmembrane region" description="Helical" evidence="7">
    <location>
        <begin position="107"/>
        <end position="129"/>
    </location>
</feature>
<feature type="transmembrane region" description="Helical" evidence="7">
    <location>
        <begin position="62"/>
        <end position="87"/>
    </location>
</feature>
<reference evidence="9 10" key="1">
    <citation type="submission" date="2020-04" db="EMBL/GenBank/DDBJ databases">
        <title>Ferrimonas sp. S7 isolated from sea water.</title>
        <authorList>
            <person name="Bae S.S."/>
            <person name="Baek K."/>
        </authorList>
    </citation>
    <scope>NUCLEOTIDE SEQUENCE [LARGE SCALE GENOMIC DNA]</scope>
    <source>
        <strain evidence="9 10">S7</strain>
    </source>
</reference>
<evidence type="ECO:0000256" key="1">
    <source>
        <dbReference type="ARBA" id="ARBA00004651"/>
    </source>
</evidence>
<dbReference type="AlphaFoldDB" id="A0A6H1UDV0"/>
<proteinExistence type="predicted"/>
<dbReference type="PANTHER" id="PTHR30043:SF1">
    <property type="entry name" value="ABC TRANSPORT SYSTEM PERMEASE PROTEIN P69"/>
    <property type="match status" value="1"/>
</dbReference>
<accession>A0A6H1UDV0</accession>
<evidence type="ECO:0000256" key="3">
    <source>
        <dbReference type="ARBA" id="ARBA00022475"/>
    </source>
</evidence>
<evidence type="ECO:0000313" key="10">
    <source>
        <dbReference type="Proteomes" id="UP000501602"/>
    </source>
</evidence>
<name>A0A6H1UDV0_9GAMM</name>
<evidence type="ECO:0000259" key="8">
    <source>
        <dbReference type="PROSITE" id="PS50928"/>
    </source>
</evidence>
<dbReference type="GO" id="GO:0055085">
    <property type="term" value="P:transmembrane transport"/>
    <property type="evidence" value="ECO:0007669"/>
    <property type="project" value="InterPro"/>
</dbReference>
<dbReference type="EMBL" id="CP051180">
    <property type="protein sequence ID" value="QIZ75972.1"/>
    <property type="molecule type" value="Genomic_DNA"/>
</dbReference>
<feature type="transmembrane region" description="Helical" evidence="7">
    <location>
        <begin position="219"/>
        <end position="237"/>
    </location>
</feature>